<dbReference type="InterPro" id="IPR001940">
    <property type="entry name" value="Peptidase_S1C"/>
</dbReference>
<keyword evidence="4" id="KW-1185">Reference proteome</keyword>
<protein>
    <submittedName>
        <fullName evidence="3">Trypsin-like peptidase domain</fullName>
    </submittedName>
</protein>
<dbReference type="GO" id="GO:0004252">
    <property type="term" value="F:serine-type endopeptidase activity"/>
    <property type="evidence" value="ECO:0007669"/>
    <property type="project" value="InterPro"/>
</dbReference>
<dbReference type="InterPro" id="IPR009003">
    <property type="entry name" value="Peptidase_S1_PA"/>
</dbReference>
<dbReference type="EMBL" id="LFDV01000002">
    <property type="protein sequence ID" value="KTB47544.1"/>
    <property type="molecule type" value="Genomic_DNA"/>
</dbReference>
<name>A0A0W0GG51_9CHLR</name>
<dbReference type="STRING" id="1217799.DEALK_03890"/>
<dbReference type="PRINTS" id="PR00834">
    <property type="entry name" value="PROTEASES2C"/>
</dbReference>
<dbReference type="OrthoDB" id="161400at2"/>
<comment type="caution">
    <text evidence="3">The sequence shown here is derived from an EMBL/GenBank/DDBJ whole genome shotgun (WGS) entry which is preliminary data.</text>
</comment>
<evidence type="ECO:0000256" key="2">
    <source>
        <dbReference type="SAM" id="Phobius"/>
    </source>
</evidence>
<gene>
    <name evidence="3" type="ORF">DEALK_03890</name>
</gene>
<reference evidence="3 4" key="1">
    <citation type="submission" date="2015-06" db="EMBL/GenBank/DDBJ databases">
        <title>Genome sequence of the organohalide-respiring Dehalogenimonas alkenigignens type strain (IP3-3T).</title>
        <authorList>
            <person name="Key T.A."/>
            <person name="Richmond D.P."/>
            <person name="Bowman K.S."/>
            <person name="Cho Y.-J."/>
            <person name="Chun J."/>
            <person name="da Costa M.S."/>
            <person name="Rainey F.A."/>
            <person name="Moe W.M."/>
        </authorList>
    </citation>
    <scope>NUCLEOTIDE SEQUENCE [LARGE SCALE GENOMIC DNA]</scope>
    <source>
        <strain evidence="3 4">IP3-3</strain>
    </source>
</reference>
<dbReference type="PANTHER" id="PTHR22939:SF129">
    <property type="entry name" value="SERINE PROTEASE HTRA2, MITOCHONDRIAL"/>
    <property type="match status" value="1"/>
</dbReference>
<evidence type="ECO:0000313" key="3">
    <source>
        <dbReference type="EMBL" id="KTB47544.1"/>
    </source>
</evidence>
<feature type="region of interest" description="Disordered" evidence="1">
    <location>
        <begin position="1"/>
        <end position="24"/>
    </location>
</feature>
<dbReference type="PANTHER" id="PTHR22939">
    <property type="entry name" value="SERINE PROTEASE FAMILY S1C HTRA-RELATED"/>
    <property type="match status" value="1"/>
</dbReference>
<dbReference type="GO" id="GO:0006508">
    <property type="term" value="P:proteolysis"/>
    <property type="evidence" value="ECO:0007669"/>
    <property type="project" value="InterPro"/>
</dbReference>
<dbReference type="Proteomes" id="UP000053947">
    <property type="component" value="Unassembled WGS sequence"/>
</dbReference>
<dbReference type="Gene3D" id="2.40.10.120">
    <property type="match status" value="1"/>
</dbReference>
<keyword evidence="2" id="KW-0812">Transmembrane</keyword>
<dbReference type="RefSeq" id="WP_058438193.1">
    <property type="nucleotide sequence ID" value="NZ_KQ758903.1"/>
</dbReference>
<sequence length="317" mass="32090">METVPSAPQDSYYRPGPSGVAAPPKKSGGGWLVSLLLAILLIGTGVNGALWLQEQDSLDQAGADLSALNTQNAALQTSLSQAQAGASSLQADLAALQQTVAGLGTTAPPPASSTDFTAAARKIEPYTVYIEASGRTGAGTGSGTIIRPNGFVLTNQHVISGATSIRVTLKTGESFSATLINSNADLDAAVLRLNTTRTDFPFAALGSSAGVVIGQQVLTCGFPLGSDLFGNAQFGPASFTAGIVSAIRNLPSANTDNPNVRLDYIQMDADINPGNSGGGLFNLNGELIGIPAYGFATGINASIPIDAVKALIQSAVG</sequence>
<evidence type="ECO:0000256" key="1">
    <source>
        <dbReference type="SAM" id="MobiDB-lite"/>
    </source>
</evidence>
<dbReference type="PATRIC" id="fig|1217799.6.peg.404"/>
<organism evidence="3 4">
    <name type="scientific">Dehalogenimonas alkenigignens</name>
    <dbReference type="NCBI Taxonomy" id="1217799"/>
    <lineage>
        <taxon>Bacteria</taxon>
        <taxon>Bacillati</taxon>
        <taxon>Chloroflexota</taxon>
        <taxon>Dehalococcoidia</taxon>
        <taxon>Dehalococcoidales</taxon>
        <taxon>Dehalococcoidaceae</taxon>
        <taxon>Dehalogenimonas</taxon>
    </lineage>
</organism>
<feature type="transmembrane region" description="Helical" evidence="2">
    <location>
        <begin position="31"/>
        <end position="52"/>
    </location>
</feature>
<dbReference type="AlphaFoldDB" id="A0A0W0GG51"/>
<keyword evidence="2" id="KW-1133">Transmembrane helix</keyword>
<evidence type="ECO:0000313" key="4">
    <source>
        <dbReference type="Proteomes" id="UP000053947"/>
    </source>
</evidence>
<proteinExistence type="predicted"/>
<keyword evidence="2" id="KW-0472">Membrane</keyword>
<dbReference type="Pfam" id="PF13365">
    <property type="entry name" value="Trypsin_2"/>
    <property type="match status" value="1"/>
</dbReference>
<dbReference type="SUPFAM" id="SSF50494">
    <property type="entry name" value="Trypsin-like serine proteases"/>
    <property type="match status" value="1"/>
</dbReference>
<accession>A0A0W0GG51</accession>